<dbReference type="EC" id="2.3.2.8" evidence="6"/>
<dbReference type="InterPro" id="IPR030700">
    <property type="entry name" value="N-end_Aminoacyl_Trfase"/>
</dbReference>
<feature type="domain" description="N-end aminoacyl transferase N-terminal" evidence="4">
    <location>
        <begin position="12"/>
        <end position="80"/>
    </location>
</feature>
<dbReference type="PANTHER" id="PTHR21367">
    <property type="entry name" value="ARGININE-TRNA-PROTEIN TRANSFERASE 1"/>
    <property type="match status" value="1"/>
</dbReference>
<dbReference type="SUPFAM" id="SSF55729">
    <property type="entry name" value="Acyl-CoA N-acyltransferases (Nat)"/>
    <property type="match status" value="1"/>
</dbReference>
<keyword evidence="1" id="KW-0963">Cytoplasm</keyword>
<protein>
    <submittedName>
        <fullName evidence="6">Arginyl-tRNA--protein transferase</fullName>
        <ecNumber evidence="6">2.3.2.8</ecNumber>
    </submittedName>
</protein>
<dbReference type="InterPro" id="IPR007472">
    <property type="entry name" value="N-end_Aminoacyl_Trfase_C"/>
</dbReference>
<evidence type="ECO:0000313" key="6">
    <source>
        <dbReference type="EMBL" id="CAI2718793.1"/>
    </source>
</evidence>
<keyword evidence="7" id="KW-1185">Reference proteome</keyword>
<dbReference type="GO" id="GO:0004057">
    <property type="term" value="F:arginyl-tRNA--protein transferase activity"/>
    <property type="evidence" value="ECO:0007669"/>
    <property type="project" value="UniProtKB-EC"/>
</dbReference>
<dbReference type="Pfam" id="PF04376">
    <property type="entry name" value="ATE_N"/>
    <property type="match status" value="1"/>
</dbReference>
<feature type="domain" description="N-end rule aminoacyl transferase C-terminal" evidence="5">
    <location>
        <begin position="100"/>
        <end position="220"/>
    </location>
</feature>
<sequence>MLAHFIESKPFQCGYFRDRQSLFEEYLLEDISEVEFDYMLAHGMRHFGEYYFRPRCGNCHECVPIRVRVEEFRMTRSQKRALKACQDIEVRMGLPRFTKEKFRLYLDHKKRFQALQDDVEDEQNFRLSFYVNTPFGMEFEYYYQGELVGVALADITRRSFSAIYTFYNNPTPQMSLGTFSVLKQLQLCQNRGIPHYYMGYFISHNHSLSYKANFRPNEIYVNNEWRPFRNARGEYLVPEPQVRWINNDTLVKAASRPYKTVESH</sequence>
<keyword evidence="2 6" id="KW-0808">Transferase</keyword>
<evidence type="ECO:0000313" key="7">
    <source>
        <dbReference type="Proteomes" id="UP001157733"/>
    </source>
</evidence>
<dbReference type="InterPro" id="IPR016181">
    <property type="entry name" value="Acyl_CoA_acyltransferase"/>
</dbReference>
<evidence type="ECO:0000256" key="3">
    <source>
        <dbReference type="ARBA" id="ARBA00023315"/>
    </source>
</evidence>
<proteinExistence type="predicted"/>
<dbReference type="NCBIfam" id="NF002346">
    <property type="entry name" value="PRK01305.2-3"/>
    <property type="match status" value="1"/>
</dbReference>
<evidence type="ECO:0000256" key="1">
    <source>
        <dbReference type="ARBA" id="ARBA00022490"/>
    </source>
</evidence>
<evidence type="ECO:0000259" key="4">
    <source>
        <dbReference type="Pfam" id="PF04376"/>
    </source>
</evidence>
<organism evidence="6 7">
    <name type="scientific">Nitrospina watsonii</name>
    <dbReference type="NCBI Taxonomy" id="1323948"/>
    <lineage>
        <taxon>Bacteria</taxon>
        <taxon>Pseudomonadati</taxon>
        <taxon>Nitrospinota/Tectimicrobiota group</taxon>
        <taxon>Nitrospinota</taxon>
        <taxon>Nitrospinia</taxon>
        <taxon>Nitrospinales</taxon>
        <taxon>Nitrospinaceae</taxon>
        <taxon>Nitrospina</taxon>
    </lineage>
</organism>
<dbReference type="Proteomes" id="UP001157733">
    <property type="component" value="Chromosome"/>
</dbReference>
<dbReference type="RefSeq" id="WP_282011669.1">
    <property type="nucleotide sequence ID" value="NZ_OX336137.1"/>
</dbReference>
<gene>
    <name evidence="6" type="ORF">NSPWAT_1937</name>
</gene>
<keyword evidence="3 6" id="KW-0012">Acyltransferase</keyword>
<dbReference type="PIRSF" id="PIRSF037208">
    <property type="entry name" value="ATE_pro_prd"/>
    <property type="match status" value="1"/>
</dbReference>
<evidence type="ECO:0000256" key="2">
    <source>
        <dbReference type="ARBA" id="ARBA00022679"/>
    </source>
</evidence>
<dbReference type="PANTHER" id="PTHR21367:SF1">
    <property type="entry name" value="ARGINYL-TRNA--PROTEIN TRANSFERASE 1"/>
    <property type="match status" value="1"/>
</dbReference>
<dbReference type="InterPro" id="IPR017138">
    <property type="entry name" value="Asp_Glu_LeuTrfase"/>
</dbReference>
<dbReference type="EMBL" id="OX336137">
    <property type="protein sequence ID" value="CAI2718793.1"/>
    <property type="molecule type" value="Genomic_DNA"/>
</dbReference>
<dbReference type="InterPro" id="IPR007471">
    <property type="entry name" value="N-end_Aminoacyl_Trfase_N"/>
</dbReference>
<evidence type="ECO:0000259" key="5">
    <source>
        <dbReference type="Pfam" id="PF04377"/>
    </source>
</evidence>
<reference evidence="6 7" key="1">
    <citation type="submission" date="2022-09" db="EMBL/GenBank/DDBJ databases">
        <authorList>
            <person name="Kop L."/>
        </authorList>
    </citation>
    <scope>NUCLEOTIDE SEQUENCE [LARGE SCALE GENOMIC DNA]</scope>
    <source>
        <strain evidence="6 7">347</strain>
    </source>
</reference>
<name>A0ABM9HEW3_9BACT</name>
<dbReference type="Pfam" id="PF04377">
    <property type="entry name" value="ATE_C"/>
    <property type="match status" value="1"/>
</dbReference>
<accession>A0ABM9HEW3</accession>